<evidence type="ECO:0000313" key="2">
    <source>
        <dbReference type="Proteomes" id="UP001596241"/>
    </source>
</evidence>
<organism evidence="1 2">
    <name type="scientific">Streptomyces ramulosus</name>
    <dbReference type="NCBI Taxonomy" id="47762"/>
    <lineage>
        <taxon>Bacteria</taxon>
        <taxon>Bacillati</taxon>
        <taxon>Actinomycetota</taxon>
        <taxon>Actinomycetes</taxon>
        <taxon>Kitasatosporales</taxon>
        <taxon>Streptomycetaceae</taxon>
        <taxon>Streptomyces</taxon>
    </lineage>
</organism>
<dbReference type="RefSeq" id="WP_345083917.1">
    <property type="nucleotide sequence ID" value="NZ_BAAAWG010000007.1"/>
</dbReference>
<dbReference type="Proteomes" id="UP001596241">
    <property type="component" value="Unassembled WGS sequence"/>
</dbReference>
<name>A0ABW1FK55_9ACTN</name>
<evidence type="ECO:0000313" key="1">
    <source>
        <dbReference type="EMBL" id="MFC5894320.1"/>
    </source>
</evidence>
<protein>
    <recommendedName>
        <fullName evidence="3">Histidine kinase</fullName>
    </recommendedName>
</protein>
<evidence type="ECO:0008006" key="3">
    <source>
        <dbReference type="Google" id="ProtNLM"/>
    </source>
</evidence>
<dbReference type="EMBL" id="JBHSPW010000006">
    <property type="protein sequence ID" value="MFC5894320.1"/>
    <property type="molecule type" value="Genomic_DNA"/>
</dbReference>
<reference evidence="2" key="1">
    <citation type="journal article" date="2019" name="Int. J. Syst. Evol. Microbiol.">
        <title>The Global Catalogue of Microorganisms (GCM) 10K type strain sequencing project: providing services to taxonomists for standard genome sequencing and annotation.</title>
        <authorList>
            <consortium name="The Broad Institute Genomics Platform"/>
            <consortium name="The Broad Institute Genome Sequencing Center for Infectious Disease"/>
            <person name="Wu L."/>
            <person name="Ma J."/>
        </authorList>
    </citation>
    <scope>NUCLEOTIDE SEQUENCE [LARGE SCALE GENOMIC DNA]</scope>
    <source>
        <strain evidence="2">CGMCC 1.15809</strain>
    </source>
</reference>
<comment type="caution">
    <text evidence="1">The sequence shown here is derived from an EMBL/GenBank/DDBJ whole genome shotgun (WGS) entry which is preliminary data.</text>
</comment>
<gene>
    <name evidence="1" type="ORF">ACFP3M_16000</name>
</gene>
<sequence length="139" mass="13979">MTLLLNPPSLKDGWRPLAAEGRRWPGRVLTGAGLALLPWTAVLAATLPPGQAAAWAALDLLEAAALLSAGRRLLRGAPGHRRPAAAAALLLLADAAVDLATAAPGAELATAVAMALAAELPLAAVCGALALRPERPAAR</sequence>
<accession>A0ABW1FK55</accession>
<proteinExistence type="predicted"/>
<keyword evidence="2" id="KW-1185">Reference proteome</keyword>